<dbReference type="AlphaFoldDB" id="A0AAX6RFJ9"/>
<feature type="compositionally biased region" description="Basic and acidic residues" evidence="1">
    <location>
        <begin position="129"/>
        <end position="140"/>
    </location>
</feature>
<gene>
    <name evidence="3" type="primary">LOC110344774</name>
</gene>
<dbReference type="RefSeq" id="XP_021095538.1">
    <property type="nucleotide sequence ID" value="XM_021239879.1"/>
</dbReference>
<name>A0AAX6RFJ9_HETGA</name>
<keyword evidence="2" id="KW-1185">Reference proteome</keyword>
<evidence type="ECO:0000256" key="1">
    <source>
        <dbReference type="SAM" id="MobiDB-lite"/>
    </source>
</evidence>
<accession>A0AAX6RFJ9</accession>
<evidence type="ECO:0000313" key="2">
    <source>
        <dbReference type="Proteomes" id="UP000694906"/>
    </source>
</evidence>
<proteinExistence type="predicted"/>
<reference evidence="3" key="1">
    <citation type="submission" date="2025-08" db="UniProtKB">
        <authorList>
            <consortium name="RefSeq"/>
        </authorList>
    </citation>
    <scope>IDENTIFICATION</scope>
</reference>
<dbReference type="Proteomes" id="UP000694906">
    <property type="component" value="Unplaced"/>
</dbReference>
<protein>
    <submittedName>
        <fullName evidence="3">Uncharacterized protein LOC110344774</fullName>
    </submittedName>
</protein>
<organism evidence="2 3">
    <name type="scientific">Heterocephalus glaber</name>
    <name type="common">Naked mole rat</name>
    <dbReference type="NCBI Taxonomy" id="10181"/>
    <lineage>
        <taxon>Eukaryota</taxon>
        <taxon>Metazoa</taxon>
        <taxon>Chordata</taxon>
        <taxon>Craniata</taxon>
        <taxon>Vertebrata</taxon>
        <taxon>Euteleostomi</taxon>
        <taxon>Mammalia</taxon>
        <taxon>Eutheria</taxon>
        <taxon>Euarchontoglires</taxon>
        <taxon>Glires</taxon>
        <taxon>Rodentia</taxon>
        <taxon>Hystricomorpha</taxon>
        <taxon>Bathyergidae</taxon>
        <taxon>Heterocephalus</taxon>
    </lineage>
</organism>
<dbReference type="GeneID" id="110344774"/>
<feature type="region of interest" description="Disordered" evidence="1">
    <location>
        <begin position="88"/>
        <end position="154"/>
    </location>
</feature>
<sequence length="369" mass="39891">MGKEKAQLHFKKSRGQVWYCTPIISALGRLRQEDHHNLEGSLGLVRPCLTKPNTHTHTHTRARTCGRTRTHAPRVAEVCTLGLLPMNPTGRTAPGAQLGISARPPRPRHSPRGPNTAAGGVTVTLISERATKAQKPRDNPSHGTNRVRPDLVSTGFAQPHGPWWRTIVTGTSLITAPHCPAPTGFLFPCCSPCQGTGLPKAPGSLSVPVVIHHPLLCYQARSRYRARAPGETLSHSLVARCRFHGICCGLYPDPTPTSCPHRRGSGKGTGSRGRGSWVDDLLMSLQLKAKLGGEPWSKGIASVGVAWKGLSSSSPLDLPEFLFHFGFVCLFFETWFHCVYFRLALNSLCSPSWPLTVGDPPASASQVLG</sequence>
<evidence type="ECO:0000313" key="3">
    <source>
        <dbReference type="RefSeq" id="XP_021095538.1"/>
    </source>
</evidence>